<keyword evidence="4" id="KW-1185">Reference proteome</keyword>
<evidence type="ECO:0000313" key="4">
    <source>
        <dbReference type="Proteomes" id="UP001161247"/>
    </source>
</evidence>
<dbReference type="AlphaFoldDB" id="A0AAV1BYG8"/>
<name>A0AAV1BYG8_OLDCO</name>
<reference evidence="3" key="1">
    <citation type="submission" date="2023-03" db="EMBL/GenBank/DDBJ databases">
        <authorList>
            <person name="Julca I."/>
        </authorList>
    </citation>
    <scope>NUCLEOTIDE SEQUENCE</scope>
</reference>
<dbReference type="Proteomes" id="UP001161247">
    <property type="component" value="Chromosome 1"/>
</dbReference>
<gene>
    <name evidence="3" type="ORF">OLC1_LOCUS1001</name>
</gene>
<feature type="domain" description="KIB1-4 beta-propeller" evidence="2">
    <location>
        <begin position="311"/>
        <end position="554"/>
    </location>
</feature>
<accession>A0AAV1BYG8</accession>
<dbReference type="EMBL" id="OX459118">
    <property type="protein sequence ID" value="CAI9088420.1"/>
    <property type="molecule type" value="Genomic_DNA"/>
</dbReference>
<dbReference type="InterPro" id="IPR005174">
    <property type="entry name" value="KIB1-4_b-propeller"/>
</dbReference>
<sequence>MTGENNRPFEHEFPAPGILQSKHRYPWLVYLHGERRQNQTFCDLSSSSSDLISKSIPEFRDRKVLYCSPDGNWLLMLQKKNRIGSKQRFFLWSPPRDLSIRLPRLRQDLQGNTIHQGLVTSPDPNSILVLLFVTEIPLMLYCHVGDQNWCEFNYAQSIEAQAGRPVRQVMDDGQQPLGVPVCGMDDEQQSSSVCGMDDEQQSSSVSVSPLVDSPIDLNGKSNTTGFLNDKRRRSRKQSKRERTSLCDVSAEVLGLISGKLPLVDYMYFRGVSKHCASGNIGMRMNPFPPSLIYKDKLSDVYNIVDSNLNRKLAIKTPKVLERCEIACSRFGWLLLRSQLQSAFFNPLTIQVVPAGGKPESTAGYGILNSTFLRKPSSPHCSILAMLQFTTRGKSYFAKRSPQPRKPEWQVFGLGKQGLRRVFSPGGSSPVFLGEFCYYLGDNGILGRGKLTKKGKPPFCWKVLEDLVFPVVNFRHNYLTESGGELVSVLLGDDDQGNKPWVRVFKLKDEKTWEEINSLEGYCLYLSSPSSISCLAETPEVANRIYFPMFYRHEMVYYSLNTKTYRTAGSDQELQTLNETSTYLDCAWIEPSWT</sequence>
<proteinExistence type="predicted"/>
<dbReference type="PANTHER" id="PTHR33127:SF5">
    <property type="entry name" value="TRANSMEMBRANE PROTEIN"/>
    <property type="match status" value="1"/>
</dbReference>
<feature type="domain" description="KIB1-4 beta-propeller" evidence="2">
    <location>
        <begin position="49"/>
        <end position="156"/>
    </location>
</feature>
<feature type="region of interest" description="Disordered" evidence="1">
    <location>
        <begin position="205"/>
        <end position="241"/>
    </location>
</feature>
<evidence type="ECO:0000259" key="2">
    <source>
        <dbReference type="Pfam" id="PF03478"/>
    </source>
</evidence>
<organism evidence="3 4">
    <name type="scientific">Oldenlandia corymbosa var. corymbosa</name>
    <dbReference type="NCBI Taxonomy" id="529605"/>
    <lineage>
        <taxon>Eukaryota</taxon>
        <taxon>Viridiplantae</taxon>
        <taxon>Streptophyta</taxon>
        <taxon>Embryophyta</taxon>
        <taxon>Tracheophyta</taxon>
        <taxon>Spermatophyta</taxon>
        <taxon>Magnoliopsida</taxon>
        <taxon>eudicotyledons</taxon>
        <taxon>Gunneridae</taxon>
        <taxon>Pentapetalae</taxon>
        <taxon>asterids</taxon>
        <taxon>lamiids</taxon>
        <taxon>Gentianales</taxon>
        <taxon>Rubiaceae</taxon>
        <taxon>Rubioideae</taxon>
        <taxon>Spermacoceae</taxon>
        <taxon>Hedyotis-Oldenlandia complex</taxon>
        <taxon>Oldenlandia</taxon>
    </lineage>
</organism>
<dbReference type="PANTHER" id="PTHR33127">
    <property type="entry name" value="TRANSMEMBRANE PROTEIN"/>
    <property type="match status" value="1"/>
</dbReference>
<protein>
    <submittedName>
        <fullName evidence="3">OLC1v1022737C1</fullName>
    </submittedName>
</protein>
<dbReference type="Pfam" id="PF03478">
    <property type="entry name" value="Beta-prop_KIB1-4"/>
    <property type="match status" value="2"/>
</dbReference>
<evidence type="ECO:0000313" key="3">
    <source>
        <dbReference type="EMBL" id="CAI9088420.1"/>
    </source>
</evidence>
<feature type="compositionally biased region" description="Basic residues" evidence="1">
    <location>
        <begin position="230"/>
        <end position="239"/>
    </location>
</feature>
<evidence type="ECO:0000256" key="1">
    <source>
        <dbReference type="SAM" id="MobiDB-lite"/>
    </source>
</evidence>